<dbReference type="Gene3D" id="2.30.30.40">
    <property type="entry name" value="SH3 Domains"/>
    <property type="match status" value="1"/>
</dbReference>
<dbReference type="SMART" id="SM00287">
    <property type="entry name" value="SH3b"/>
    <property type="match status" value="1"/>
</dbReference>
<evidence type="ECO:0000256" key="1">
    <source>
        <dbReference type="SAM" id="MobiDB-lite"/>
    </source>
</evidence>
<feature type="domain" description="SH3b" evidence="2">
    <location>
        <begin position="41"/>
        <end position="103"/>
    </location>
</feature>
<organism evidence="3">
    <name type="scientific">hydrothermal vent metagenome</name>
    <dbReference type="NCBI Taxonomy" id="652676"/>
    <lineage>
        <taxon>unclassified sequences</taxon>
        <taxon>metagenomes</taxon>
        <taxon>ecological metagenomes</taxon>
    </lineage>
</organism>
<gene>
    <name evidence="3" type="ORF">MGWOODY_Hyp716</name>
</gene>
<dbReference type="EMBL" id="CZQD01000038">
    <property type="protein sequence ID" value="CUS57113.1"/>
    <property type="molecule type" value="Genomic_DNA"/>
</dbReference>
<dbReference type="AlphaFoldDB" id="A0A160U0L9"/>
<proteinExistence type="predicted"/>
<name>A0A160U0L9_9ZZZZ</name>
<evidence type="ECO:0000313" key="3">
    <source>
        <dbReference type="EMBL" id="CUS57113.1"/>
    </source>
</evidence>
<protein>
    <recommendedName>
        <fullName evidence="2">SH3b domain-containing protein</fullName>
    </recommendedName>
</protein>
<sequence>MLNKKLKTLLAIGLVSSAAAFGPIASAQAPRENPQSAASHHGIRYVKAEAVNVRGGPGVSNPIITVLNLGAEVSMYVTKGDWARISGPGQPEKWIYAPLLQDNKPQPVKAAKKQTADRPTQKASAKPDSHQTHEPEASPSKKVEHPTAQKEKQDARPAR</sequence>
<feature type="region of interest" description="Disordered" evidence="1">
    <location>
        <begin position="98"/>
        <end position="159"/>
    </location>
</feature>
<accession>A0A160U0L9</accession>
<dbReference type="Pfam" id="PF08239">
    <property type="entry name" value="SH3_3"/>
    <property type="match status" value="1"/>
</dbReference>
<reference evidence="3" key="1">
    <citation type="submission" date="2015-10" db="EMBL/GenBank/DDBJ databases">
        <authorList>
            <person name="Gilbert D.G."/>
        </authorList>
    </citation>
    <scope>NUCLEOTIDE SEQUENCE</scope>
</reference>
<feature type="compositionally biased region" description="Basic and acidic residues" evidence="1">
    <location>
        <begin position="114"/>
        <end position="159"/>
    </location>
</feature>
<dbReference type="InterPro" id="IPR003646">
    <property type="entry name" value="SH3-like_bac-type"/>
</dbReference>
<evidence type="ECO:0000259" key="2">
    <source>
        <dbReference type="SMART" id="SM00287"/>
    </source>
</evidence>